<dbReference type="InParanoid" id="D8MA30"/>
<dbReference type="GeneID" id="24921604"/>
<dbReference type="OrthoDB" id="10341844at2759"/>
<sequence>MSRVQRFWETDPDAVMWKYGTELEKAKPDQAMMIWEEMTRNGVKQDKTAVNIYLKVLSKANDRKYLQEIERVKRLYNVN</sequence>
<keyword evidence="2" id="KW-1185">Reference proteome</keyword>
<dbReference type="RefSeq" id="XP_012898967.1">
    <property type="nucleotide sequence ID" value="XM_013043513.1"/>
</dbReference>
<organism evidence="1">
    <name type="scientific">Blastocystis hominis</name>
    <dbReference type="NCBI Taxonomy" id="12968"/>
    <lineage>
        <taxon>Eukaryota</taxon>
        <taxon>Sar</taxon>
        <taxon>Stramenopiles</taxon>
        <taxon>Bigyra</taxon>
        <taxon>Opalozoa</taxon>
        <taxon>Opalinata</taxon>
        <taxon>Blastocystidae</taxon>
        <taxon>Blastocystis</taxon>
    </lineage>
</organism>
<accession>D8MA30</accession>
<reference evidence="1" key="1">
    <citation type="submission" date="2010-02" db="EMBL/GenBank/DDBJ databases">
        <title>Sequencing and annotation of the Blastocystis hominis genome.</title>
        <authorList>
            <person name="Wincker P."/>
        </authorList>
    </citation>
    <scope>NUCLEOTIDE SEQUENCE</scope>
    <source>
        <strain evidence="1">Singapore isolate B</strain>
    </source>
</reference>
<evidence type="ECO:0000313" key="1">
    <source>
        <dbReference type="EMBL" id="CBK24919.2"/>
    </source>
</evidence>
<evidence type="ECO:0000313" key="2">
    <source>
        <dbReference type="Proteomes" id="UP000008312"/>
    </source>
</evidence>
<dbReference type="Proteomes" id="UP000008312">
    <property type="component" value="Unassembled WGS sequence"/>
</dbReference>
<gene>
    <name evidence="1" type="ORF">GSBLH_T00004584001</name>
</gene>
<dbReference type="AlphaFoldDB" id="D8MA30"/>
<dbReference type="EMBL" id="FN668689">
    <property type="protein sequence ID" value="CBK24919.2"/>
    <property type="molecule type" value="Genomic_DNA"/>
</dbReference>
<name>D8MA30_BLAHO</name>
<protein>
    <recommendedName>
        <fullName evidence="3">Pentacotripeptide-repeat region of PRORP domain-containing protein</fullName>
    </recommendedName>
</protein>
<proteinExistence type="predicted"/>
<evidence type="ECO:0008006" key="3">
    <source>
        <dbReference type="Google" id="ProtNLM"/>
    </source>
</evidence>